<reference evidence="2 3" key="1">
    <citation type="journal article" date="2015" name="Fungal Genet. Biol.">
        <title>Evolution of novel wood decay mechanisms in Agaricales revealed by the genome sequences of Fistulina hepatica and Cylindrobasidium torrendii.</title>
        <authorList>
            <person name="Floudas D."/>
            <person name="Held B.W."/>
            <person name="Riley R."/>
            <person name="Nagy L.G."/>
            <person name="Koehler G."/>
            <person name="Ransdell A.S."/>
            <person name="Younus H."/>
            <person name="Chow J."/>
            <person name="Chiniquy J."/>
            <person name="Lipzen A."/>
            <person name="Tritt A."/>
            <person name="Sun H."/>
            <person name="Haridas S."/>
            <person name="LaButti K."/>
            <person name="Ohm R.A."/>
            <person name="Kues U."/>
            <person name="Blanchette R.A."/>
            <person name="Grigoriev I.V."/>
            <person name="Minto R.E."/>
            <person name="Hibbett D.S."/>
        </authorList>
    </citation>
    <scope>NUCLEOTIDE SEQUENCE [LARGE SCALE GENOMIC DNA]</scope>
    <source>
        <strain evidence="2 3">FP15055 ss-10</strain>
    </source>
</reference>
<gene>
    <name evidence="2" type="ORF">CYLTODRAFT_414805</name>
</gene>
<evidence type="ECO:0000313" key="3">
    <source>
        <dbReference type="Proteomes" id="UP000054007"/>
    </source>
</evidence>
<keyword evidence="3" id="KW-1185">Reference proteome</keyword>
<feature type="region of interest" description="Disordered" evidence="1">
    <location>
        <begin position="67"/>
        <end position="170"/>
    </location>
</feature>
<proteinExistence type="predicted"/>
<feature type="region of interest" description="Disordered" evidence="1">
    <location>
        <begin position="205"/>
        <end position="229"/>
    </location>
</feature>
<dbReference type="EMBL" id="KN880795">
    <property type="protein sequence ID" value="KIY62336.1"/>
    <property type="molecule type" value="Genomic_DNA"/>
</dbReference>
<organism evidence="2 3">
    <name type="scientific">Cylindrobasidium torrendii FP15055 ss-10</name>
    <dbReference type="NCBI Taxonomy" id="1314674"/>
    <lineage>
        <taxon>Eukaryota</taxon>
        <taxon>Fungi</taxon>
        <taxon>Dikarya</taxon>
        <taxon>Basidiomycota</taxon>
        <taxon>Agaricomycotina</taxon>
        <taxon>Agaricomycetes</taxon>
        <taxon>Agaricomycetidae</taxon>
        <taxon>Agaricales</taxon>
        <taxon>Marasmiineae</taxon>
        <taxon>Physalacriaceae</taxon>
        <taxon>Cylindrobasidium</taxon>
    </lineage>
</organism>
<evidence type="ECO:0000313" key="2">
    <source>
        <dbReference type="EMBL" id="KIY62336.1"/>
    </source>
</evidence>
<feature type="region of interest" description="Disordered" evidence="1">
    <location>
        <begin position="288"/>
        <end position="360"/>
    </location>
</feature>
<dbReference type="AlphaFoldDB" id="A0A0D7AYJ9"/>
<sequence>MSARYPSLYGKASTLVNRIASVRGNIKRSFDDSKYQTLPDPTPFTLMHPTTYVSPTAQKIISLSKSLANDGDNDEVSAASKRASTMAMHTTSPNASHPGYDEDLASSSPSEKDYSEAADMSLTLTPPSTAEHESVGESNDDDSLATPTATGNRHLQSPRPAPTQGRADRLSLTSSWQMAARFELFDSFAAAATRSTNEIFDVFTDAQPRISSPPPSKVDDSDAEDAADSDGDIFYTPSTGSVMNVSPPAAGGKDVFSASPGVYSHSSCIALLTLSLVRPELMDIVFRTPTSTKRKRHGFAGPSKPAPSNADTDVARASKRQKRQPETSKPQRRQPKKATKASQAPKAREAPKLRSGVRVR</sequence>
<protein>
    <submittedName>
        <fullName evidence="2">Uncharacterized protein</fullName>
    </submittedName>
</protein>
<dbReference type="Proteomes" id="UP000054007">
    <property type="component" value="Unassembled WGS sequence"/>
</dbReference>
<accession>A0A0D7AYJ9</accession>
<evidence type="ECO:0000256" key="1">
    <source>
        <dbReference type="SAM" id="MobiDB-lite"/>
    </source>
</evidence>
<feature type="compositionally biased region" description="Basic residues" evidence="1">
    <location>
        <begin position="330"/>
        <end position="339"/>
    </location>
</feature>
<feature type="compositionally biased region" description="Polar residues" evidence="1">
    <location>
        <begin position="145"/>
        <end position="155"/>
    </location>
</feature>
<name>A0A0D7AYJ9_9AGAR</name>